<organism evidence="6 7">
    <name type="scientific">Anaerosalibacter bizertensis</name>
    <dbReference type="NCBI Taxonomy" id="932217"/>
    <lineage>
        <taxon>Bacteria</taxon>
        <taxon>Bacillati</taxon>
        <taxon>Bacillota</taxon>
        <taxon>Tissierellia</taxon>
        <taxon>Tissierellales</taxon>
        <taxon>Sporanaerobacteraceae</taxon>
        <taxon>Anaerosalibacter</taxon>
    </lineage>
</organism>
<sequence>MKDYMRFEASVVPLYSKSAEDLWFPYNNGKLAVKSKGDEISILRRKDLEEFDFKLAHTQCMGALDGYNCFSSEIKDNFKTPSGIEIYDLKPLTFLLEEELFLLAAKSLLLLNWEKCHRYCGVCGYYMERKNNESERALFCPKCGYTTWPKTSPAIIVAITKGDQILLAHNKNFPKGMYSVIAGFVELGETFEQCVRREVYEEVGIRIKNIKYFGSQPWPFPNSMMIGFTAEYLDGEINVDGEEIVHADWFSKDEIPKYKKSKSIGAELIEWFKRTH</sequence>
<keyword evidence="3 6" id="KW-0378">Hydrolase</keyword>
<dbReference type="InterPro" id="IPR020084">
    <property type="entry name" value="NUDIX_hydrolase_CS"/>
</dbReference>
<accession>A0A9Q4FLG8</accession>
<dbReference type="NCBIfam" id="NF001299">
    <property type="entry name" value="PRK00241.1"/>
    <property type="match status" value="1"/>
</dbReference>
<dbReference type="InterPro" id="IPR000086">
    <property type="entry name" value="NUDIX_hydrolase_dom"/>
</dbReference>
<evidence type="ECO:0000259" key="5">
    <source>
        <dbReference type="PROSITE" id="PS51462"/>
    </source>
</evidence>
<dbReference type="GO" id="GO:0016787">
    <property type="term" value="F:hydrolase activity"/>
    <property type="evidence" value="ECO:0007669"/>
    <property type="project" value="UniProtKB-KW"/>
</dbReference>
<protein>
    <submittedName>
        <fullName evidence="6">NAD(+) diphosphatase</fullName>
        <ecNumber evidence="6">3.6.1.22</ecNumber>
    </submittedName>
</protein>
<dbReference type="Pfam" id="PF09296">
    <property type="entry name" value="NUDIX-like"/>
    <property type="match status" value="1"/>
</dbReference>
<evidence type="ECO:0000256" key="1">
    <source>
        <dbReference type="ARBA" id="ARBA00001946"/>
    </source>
</evidence>
<dbReference type="AlphaFoldDB" id="A0A9Q4FLG8"/>
<evidence type="ECO:0000256" key="3">
    <source>
        <dbReference type="ARBA" id="ARBA00022801"/>
    </source>
</evidence>
<evidence type="ECO:0000256" key="2">
    <source>
        <dbReference type="ARBA" id="ARBA00022723"/>
    </source>
</evidence>
<dbReference type="InterPro" id="IPR015375">
    <property type="entry name" value="NADH_PPase-like_N"/>
</dbReference>
<dbReference type="CDD" id="cd03429">
    <property type="entry name" value="NUDIX_NADH_pyrophosphatase_Nudt13"/>
    <property type="match status" value="1"/>
</dbReference>
<proteinExistence type="predicted"/>
<dbReference type="RefSeq" id="WP_216385537.1">
    <property type="nucleotide sequence ID" value="NZ_JAHLOA010000017.1"/>
</dbReference>
<keyword evidence="2" id="KW-0479">Metal-binding</keyword>
<comment type="cofactor">
    <cofactor evidence="1">
        <name>Mg(2+)</name>
        <dbReference type="ChEBI" id="CHEBI:18420"/>
    </cofactor>
</comment>
<dbReference type="GO" id="GO:0046872">
    <property type="term" value="F:metal ion binding"/>
    <property type="evidence" value="ECO:0007669"/>
    <property type="project" value="UniProtKB-KW"/>
</dbReference>
<gene>
    <name evidence="6" type="primary">nudC</name>
    <name evidence="6" type="ORF">L0P62_03635</name>
</gene>
<keyword evidence="7" id="KW-1185">Reference proteome</keyword>
<feature type="domain" description="Nudix hydrolase" evidence="5">
    <location>
        <begin position="149"/>
        <end position="273"/>
    </location>
</feature>
<comment type="caution">
    <text evidence="6">The sequence shown here is derived from an EMBL/GenBank/DDBJ whole genome shotgun (WGS) entry which is preliminary data.</text>
</comment>
<dbReference type="EC" id="3.6.1.22" evidence="6"/>
<dbReference type="EMBL" id="JAKNID010000008">
    <property type="protein sequence ID" value="MCG4564535.1"/>
    <property type="molecule type" value="Genomic_DNA"/>
</dbReference>
<dbReference type="Proteomes" id="UP001108123">
    <property type="component" value="Unassembled WGS sequence"/>
</dbReference>
<evidence type="ECO:0000313" key="6">
    <source>
        <dbReference type="EMBL" id="MCG4564535.1"/>
    </source>
</evidence>
<dbReference type="PROSITE" id="PS51462">
    <property type="entry name" value="NUDIX"/>
    <property type="match status" value="1"/>
</dbReference>
<dbReference type="PANTHER" id="PTHR11383">
    <property type="entry name" value="NUCLEOSIDE DIPHOSPHATE-LINKED MOIETY X MOTIF 13"/>
    <property type="match status" value="1"/>
</dbReference>
<keyword evidence="4" id="KW-0460">Magnesium</keyword>
<evidence type="ECO:0000256" key="4">
    <source>
        <dbReference type="ARBA" id="ARBA00022842"/>
    </source>
</evidence>
<reference evidence="6" key="1">
    <citation type="submission" date="2022-01" db="EMBL/GenBank/DDBJ databases">
        <title>Collection of gut derived symbiotic bacterial strains cultured from healthy donors.</title>
        <authorList>
            <person name="Lin H."/>
            <person name="Kohout C."/>
            <person name="Waligurski E."/>
            <person name="Pamer E.G."/>
        </authorList>
    </citation>
    <scope>NUCLEOTIDE SEQUENCE</scope>
    <source>
        <strain evidence="6">MSK.14.39</strain>
    </source>
</reference>
<dbReference type="InterPro" id="IPR049734">
    <property type="entry name" value="NudC-like_C"/>
</dbReference>
<dbReference type="Pfam" id="PF00293">
    <property type="entry name" value="NUDIX"/>
    <property type="match status" value="1"/>
</dbReference>
<evidence type="ECO:0000313" key="7">
    <source>
        <dbReference type="Proteomes" id="UP001108123"/>
    </source>
</evidence>
<dbReference type="PROSITE" id="PS00893">
    <property type="entry name" value="NUDIX_BOX"/>
    <property type="match status" value="1"/>
</dbReference>
<name>A0A9Q4FLG8_9FIRM</name>
<dbReference type="PANTHER" id="PTHR11383:SF3">
    <property type="entry name" value="NAD(P)H PYROPHOSPHATASE NUDT13, MITOCHONDRIAL"/>
    <property type="match status" value="1"/>
</dbReference>